<dbReference type="Pfam" id="PF20434">
    <property type="entry name" value="BD-FAE"/>
    <property type="match status" value="1"/>
</dbReference>
<reference evidence="3 4" key="1">
    <citation type="submission" date="2017-05" db="EMBL/GenBank/DDBJ databases">
        <title>Complete and WGS of Bordetella genogroups.</title>
        <authorList>
            <person name="Spilker T."/>
            <person name="LiPuma J."/>
        </authorList>
    </citation>
    <scope>NUCLEOTIDE SEQUENCE [LARGE SCALE GENOMIC DNA]</scope>
    <source>
        <strain evidence="3 4">AU19157</strain>
    </source>
</reference>
<accession>A0A1W6YNH1</accession>
<name>A0A1W6YNH1_9BORD</name>
<evidence type="ECO:0000259" key="2">
    <source>
        <dbReference type="Pfam" id="PF20434"/>
    </source>
</evidence>
<dbReference type="GO" id="GO:0016787">
    <property type="term" value="F:hydrolase activity"/>
    <property type="evidence" value="ECO:0007669"/>
    <property type="project" value="UniProtKB-KW"/>
</dbReference>
<dbReference type="InterPro" id="IPR050300">
    <property type="entry name" value="GDXG_lipolytic_enzyme"/>
</dbReference>
<evidence type="ECO:0000313" key="4">
    <source>
        <dbReference type="Proteomes" id="UP000194151"/>
    </source>
</evidence>
<organism evidence="3 4">
    <name type="scientific">Bordetella genomosp. 8</name>
    <dbReference type="NCBI Taxonomy" id="1416806"/>
    <lineage>
        <taxon>Bacteria</taxon>
        <taxon>Pseudomonadati</taxon>
        <taxon>Pseudomonadota</taxon>
        <taxon>Betaproteobacteria</taxon>
        <taxon>Burkholderiales</taxon>
        <taxon>Alcaligenaceae</taxon>
        <taxon>Bordetella</taxon>
    </lineage>
</organism>
<dbReference type="PANTHER" id="PTHR48081">
    <property type="entry name" value="AB HYDROLASE SUPERFAMILY PROTEIN C4A8.06C"/>
    <property type="match status" value="1"/>
</dbReference>
<feature type="domain" description="BD-FAE-like" evidence="2">
    <location>
        <begin position="65"/>
        <end position="175"/>
    </location>
</feature>
<protein>
    <recommendedName>
        <fullName evidence="2">BD-FAE-like domain-containing protein</fullName>
    </recommendedName>
</protein>
<keyword evidence="4" id="KW-1185">Reference proteome</keyword>
<proteinExistence type="predicted"/>
<dbReference type="InterPro" id="IPR029058">
    <property type="entry name" value="AB_hydrolase_fold"/>
</dbReference>
<dbReference type="SUPFAM" id="SSF53474">
    <property type="entry name" value="alpha/beta-Hydrolases"/>
    <property type="match status" value="1"/>
</dbReference>
<dbReference type="Proteomes" id="UP000194151">
    <property type="component" value="Chromosome"/>
</dbReference>
<dbReference type="AlphaFoldDB" id="A0A1W6YNH1"/>
<gene>
    <name evidence="3" type="ORF">CAL12_15625</name>
</gene>
<dbReference type="STRING" id="1416806.CAL12_15625"/>
<dbReference type="OrthoDB" id="9771666at2"/>
<dbReference type="KEGG" id="bgv:CAL12_15625"/>
<sequence>MEQAPPIPDSLRQLLADIGPRWGQDVAANVRRMVDAYSPILAAAPKHGVEVVRNLAYGQDERQVLDIYTPGHAGSRPVVLFVHGGAFVDGHRDRSPEVYANVLYYFARQGCVGVNMEYRLAPAHTYPSGTQDVAGAVAWVRENIGQYGGDPGRIYLMGHSAGAAHAASYAYDGRHQPADGHGLAGLIVVSGRVRAENIAENPNARKVEAYYGTDAARYDDVSAVTHAGAHSPPTMVAYAEYENPLIDLYCLELANRLAAAKRRSPRMAYARGHNHTSIIAHFNAGEDWLGREIMAFIQDTQDTQDRARQTLR</sequence>
<dbReference type="EMBL" id="CP021108">
    <property type="protein sequence ID" value="ARP82103.1"/>
    <property type="molecule type" value="Genomic_DNA"/>
</dbReference>
<dbReference type="InterPro" id="IPR049492">
    <property type="entry name" value="BD-FAE-like_dom"/>
</dbReference>
<evidence type="ECO:0000256" key="1">
    <source>
        <dbReference type="ARBA" id="ARBA00022801"/>
    </source>
</evidence>
<dbReference type="PANTHER" id="PTHR48081:SF33">
    <property type="entry name" value="KYNURENINE FORMAMIDASE"/>
    <property type="match status" value="1"/>
</dbReference>
<dbReference type="Gene3D" id="3.40.50.1820">
    <property type="entry name" value="alpha/beta hydrolase"/>
    <property type="match status" value="1"/>
</dbReference>
<keyword evidence="1" id="KW-0378">Hydrolase</keyword>
<evidence type="ECO:0000313" key="3">
    <source>
        <dbReference type="EMBL" id="ARP82103.1"/>
    </source>
</evidence>
<dbReference type="RefSeq" id="WP_086065462.1">
    <property type="nucleotide sequence ID" value="NZ_CP021108.1"/>
</dbReference>